<dbReference type="InterPro" id="IPR024567">
    <property type="entry name" value="RNase_HII/HIII_dom"/>
</dbReference>
<dbReference type="AlphaFoldDB" id="A0A0G0JFT3"/>
<feature type="binding site" evidence="12">
    <location>
        <position position="15"/>
    </location>
    <ligand>
        <name>a divalent metal cation</name>
        <dbReference type="ChEBI" id="CHEBI:60240"/>
    </ligand>
</feature>
<keyword evidence="6" id="KW-0963">Cytoplasm</keyword>
<evidence type="ECO:0000259" key="15">
    <source>
        <dbReference type="PROSITE" id="PS51975"/>
    </source>
</evidence>
<reference evidence="16 17" key="1">
    <citation type="journal article" date="2015" name="Nature">
        <title>rRNA introns, odd ribosomes, and small enigmatic genomes across a large radiation of phyla.</title>
        <authorList>
            <person name="Brown C.T."/>
            <person name="Hug L.A."/>
            <person name="Thomas B.C."/>
            <person name="Sharon I."/>
            <person name="Castelle C.J."/>
            <person name="Singh A."/>
            <person name="Wilkins M.J."/>
            <person name="Williams K.H."/>
            <person name="Banfield J.F."/>
        </authorList>
    </citation>
    <scope>NUCLEOTIDE SEQUENCE [LARGE SCALE GENOMIC DNA]</scope>
</reference>
<comment type="catalytic activity">
    <reaction evidence="1 12 13">
        <text>Endonucleolytic cleavage to 5'-phosphomonoester.</text>
        <dbReference type="EC" id="3.1.26.4"/>
    </reaction>
</comment>
<dbReference type="NCBIfam" id="NF000595">
    <property type="entry name" value="PRK00015.1-3"/>
    <property type="match status" value="1"/>
</dbReference>
<dbReference type="PANTHER" id="PTHR10954:SF18">
    <property type="entry name" value="RIBONUCLEASE HII"/>
    <property type="match status" value="1"/>
</dbReference>
<evidence type="ECO:0000256" key="1">
    <source>
        <dbReference type="ARBA" id="ARBA00000077"/>
    </source>
</evidence>
<evidence type="ECO:0000256" key="5">
    <source>
        <dbReference type="ARBA" id="ARBA00007383"/>
    </source>
</evidence>
<comment type="cofactor">
    <cofactor evidence="12">
        <name>Mn(2+)</name>
        <dbReference type="ChEBI" id="CHEBI:29035"/>
    </cofactor>
    <cofactor evidence="12">
        <name>Mg(2+)</name>
        <dbReference type="ChEBI" id="CHEBI:18420"/>
    </cofactor>
    <text evidence="12">Manganese or magnesium. Binds 1 divalent metal ion per monomer in the absence of substrate. May bind a second metal ion after substrate binding.</text>
</comment>
<dbReference type="Gene3D" id="3.30.420.10">
    <property type="entry name" value="Ribonuclease H-like superfamily/Ribonuclease H"/>
    <property type="match status" value="2"/>
</dbReference>
<dbReference type="InterPro" id="IPR012337">
    <property type="entry name" value="RNaseH-like_sf"/>
</dbReference>
<dbReference type="SUPFAM" id="SSF53098">
    <property type="entry name" value="Ribonuclease H-like"/>
    <property type="match status" value="1"/>
</dbReference>
<dbReference type="GO" id="GO:0046872">
    <property type="term" value="F:metal ion binding"/>
    <property type="evidence" value="ECO:0007669"/>
    <property type="project" value="UniProtKB-KW"/>
</dbReference>
<comment type="caution">
    <text evidence="16">The sequence shown here is derived from an EMBL/GenBank/DDBJ whole genome shotgun (WGS) entry which is preliminary data.</text>
</comment>
<dbReference type="InterPro" id="IPR022898">
    <property type="entry name" value="RNase_HII"/>
</dbReference>
<comment type="similarity">
    <text evidence="5 13">Belongs to the RNase HII family.</text>
</comment>
<proteinExistence type="inferred from homology"/>
<dbReference type="PROSITE" id="PS51975">
    <property type="entry name" value="RNASE_H_2"/>
    <property type="match status" value="1"/>
</dbReference>
<keyword evidence="7 12" id="KW-0540">Nuclease</keyword>
<evidence type="ECO:0000256" key="6">
    <source>
        <dbReference type="ARBA" id="ARBA00022490"/>
    </source>
</evidence>
<evidence type="ECO:0000256" key="10">
    <source>
        <dbReference type="ARBA" id="ARBA00022801"/>
    </source>
</evidence>
<comment type="subcellular location">
    <subcellularLocation>
        <location evidence="4">Cytoplasm</location>
    </subcellularLocation>
</comment>
<accession>A0A0G0JFT3</accession>
<feature type="region of interest" description="Disordered" evidence="14">
    <location>
        <begin position="117"/>
        <end position="144"/>
    </location>
</feature>
<evidence type="ECO:0000256" key="4">
    <source>
        <dbReference type="ARBA" id="ARBA00004496"/>
    </source>
</evidence>
<feature type="domain" description="RNase H type-2" evidence="15">
    <location>
        <begin position="8"/>
        <end position="245"/>
    </location>
</feature>
<sequence length="245" mass="27683">MKKGHKNKYIIGIDEVGRGPLCGPVTLAAFCIPTNSSHLISNFPLKDSKKLSEEKRNYFFKLLKQLKNEGKINYSVSHIKHSLIDKDGLSKCIKKGIKRCLHKLENRYKLEIKPDLRAGRGQSRSQASEVSPLAGSRSDLSVARSPTLDTRPLSLNSKILLDGSLKAPDEYKNQKTIIKGDEKVKIIALASIIAKVSRDKIMRRFAKKFPQYGFEIHKGYGTKAHHKALKKYGPCEIHRMSFLRK</sequence>
<name>A0A0G0JFT3_9BACT</name>
<dbReference type="GO" id="GO:0005737">
    <property type="term" value="C:cytoplasm"/>
    <property type="evidence" value="ECO:0007669"/>
    <property type="project" value="UniProtKB-SubCell"/>
</dbReference>
<evidence type="ECO:0000256" key="8">
    <source>
        <dbReference type="ARBA" id="ARBA00022723"/>
    </source>
</evidence>
<evidence type="ECO:0000256" key="2">
    <source>
        <dbReference type="ARBA" id="ARBA00001946"/>
    </source>
</evidence>
<keyword evidence="9 12" id="KW-0255">Endonuclease</keyword>
<dbReference type="EMBL" id="LBTF01000011">
    <property type="protein sequence ID" value="KKQ35589.1"/>
    <property type="molecule type" value="Genomic_DNA"/>
</dbReference>
<evidence type="ECO:0000256" key="9">
    <source>
        <dbReference type="ARBA" id="ARBA00022759"/>
    </source>
</evidence>
<evidence type="ECO:0000256" key="3">
    <source>
        <dbReference type="ARBA" id="ARBA00004065"/>
    </source>
</evidence>
<evidence type="ECO:0000313" key="16">
    <source>
        <dbReference type="EMBL" id="KKQ35589.1"/>
    </source>
</evidence>
<keyword evidence="11" id="KW-0464">Manganese</keyword>
<keyword evidence="8 12" id="KW-0479">Metal-binding</keyword>
<evidence type="ECO:0000256" key="12">
    <source>
        <dbReference type="PROSITE-ProRule" id="PRU01319"/>
    </source>
</evidence>
<protein>
    <recommendedName>
        <fullName evidence="13">Ribonuclease</fullName>
        <ecNumber evidence="13">3.1.26.4</ecNumber>
    </recommendedName>
</protein>
<evidence type="ECO:0000256" key="11">
    <source>
        <dbReference type="ARBA" id="ARBA00023211"/>
    </source>
</evidence>
<keyword evidence="10 12" id="KW-0378">Hydrolase</keyword>
<dbReference type="GO" id="GO:0006298">
    <property type="term" value="P:mismatch repair"/>
    <property type="evidence" value="ECO:0007669"/>
    <property type="project" value="TreeGrafter"/>
</dbReference>
<dbReference type="PANTHER" id="PTHR10954">
    <property type="entry name" value="RIBONUCLEASE H2 SUBUNIT A"/>
    <property type="match status" value="1"/>
</dbReference>
<organism evidence="16 17">
    <name type="scientific">Candidatus Nomurabacteria bacterium GW2011_GWB1_37_5</name>
    <dbReference type="NCBI Taxonomy" id="1618742"/>
    <lineage>
        <taxon>Bacteria</taxon>
        <taxon>Candidatus Nomuraibacteriota</taxon>
    </lineage>
</organism>
<dbReference type="GO" id="GO:0004523">
    <property type="term" value="F:RNA-DNA hybrid ribonuclease activity"/>
    <property type="evidence" value="ECO:0007669"/>
    <property type="project" value="UniProtKB-UniRule"/>
</dbReference>
<comment type="cofactor">
    <cofactor evidence="2">
        <name>Mg(2+)</name>
        <dbReference type="ChEBI" id="CHEBI:18420"/>
    </cofactor>
</comment>
<dbReference type="GO" id="GO:0043137">
    <property type="term" value="P:DNA replication, removal of RNA primer"/>
    <property type="evidence" value="ECO:0007669"/>
    <property type="project" value="TreeGrafter"/>
</dbReference>
<dbReference type="GO" id="GO:0032299">
    <property type="term" value="C:ribonuclease H2 complex"/>
    <property type="evidence" value="ECO:0007669"/>
    <property type="project" value="TreeGrafter"/>
</dbReference>
<dbReference type="EC" id="3.1.26.4" evidence="13"/>
<gene>
    <name evidence="16" type="ORF">US50_C0011G0002</name>
</gene>
<evidence type="ECO:0000256" key="7">
    <source>
        <dbReference type="ARBA" id="ARBA00022722"/>
    </source>
</evidence>
<comment type="function">
    <text evidence="3 13">Endonuclease that specifically degrades the RNA of RNA-DNA hybrids.</text>
</comment>
<dbReference type="PATRIC" id="fig|1618742.3.peg.259"/>
<dbReference type="GO" id="GO:0003723">
    <property type="term" value="F:RNA binding"/>
    <property type="evidence" value="ECO:0007669"/>
    <property type="project" value="UniProtKB-UniRule"/>
</dbReference>
<evidence type="ECO:0000256" key="14">
    <source>
        <dbReference type="SAM" id="MobiDB-lite"/>
    </source>
</evidence>
<dbReference type="InterPro" id="IPR036397">
    <property type="entry name" value="RNaseH_sf"/>
</dbReference>
<dbReference type="Pfam" id="PF01351">
    <property type="entry name" value="RNase_HII"/>
    <property type="match status" value="2"/>
</dbReference>
<feature type="binding site" evidence="12">
    <location>
        <position position="162"/>
    </location>
    <ligand>
        <name>a divalent metal cation</name>
        <dbReference type="ChEBI" id="CHEBI:60240"/>
    </ligand>
</feature>
<feature type="binding site" evidence="12">
    <location>
        <position position="14"/>
    </location>
    <ligand>
        <name>a divalent metal cation</name>
        <dbReference type="ChEBI" id="CHEBI:60240"/>
    </ligand>
</feature>
<evidence type="ECO:0000313" key="17">
    <source>
        <dbReference type="Proteomes" id="UP000033876"/>
    </source>
</evidence>
<dbReference type="CDD" id="cd07182">
    <property type="entry name" value="RNase_HII_bacteria_HII_like"/>
    <property type="match status" value="1"/>
</dbReference>
<dbReference type="Proteomes" id="UP000033876">
    <property type="component" value="Unassembled WGS sequence"/>
</dbReference>
<dbReference type="InterPro" id="IPR001352">
    <property type="entry name" value="RNase_HII/HIII"/>
</dbReference>
<evidence type="ECO:0000256" key="13">
    <source>
        <dbReference type="RuleBase" id="RU003515"/>
    </source>
</evidence>